<dbReference type="AlphaFoldDB" id="A0A326UFL1"/>
<organism evidence="2 3">
    <name type="scientific">Thermosporothrix hazakensis</name>
    <dbReference type="NCBI Taxonomy" id="644383"/>
    <lineage>
        <taxon>Bacteria</taxon>
        <taxon>Bacillati</taxon>
        <taxon>Chloroflexota</taxon>
        <taxon>Ktedonobacteria</taxon>
        <taxon>Ktedonobacterales</taxon>
        <taxon>Thermosporotrichaceae</taxon>
        <taxon>Thermosporothrix</taxon>
    </lineage>
</organism>
<name>A0A326UFL1_THEHA</name>
<dbReference type="RefSeq" id="WP_170142412.1">
    <property type="nucleotide sequence ID" value="NZ_BIFX01000001.1"/>
</dbReference>
<accession>A0A326UFL1</accession>
<comment type="caution">
    <text evidence="2">The sequence shown here is derived from an EMBL/GenBank/DDBJ whole genome shotgun (WGS) entry which is preliminary data.</text>
</comment>
<dbReference type="Pfam" id="PF05257">
    <property type="entry name" value="CHAP"/>
    <property type="match status" value="1"/>
</dbReference>
<keyword evidence="3" id="KW-1185">Reference proteome</keyword>
<protein>
    <submittedName>
        <fullName evidence="2">CHAP domain-containing protein</fullName>
    </submittedName>
</protein>
<proteinExistence type="predicted"/>
<evidence type="ECO:0000313" key="2">
    <source>
        <dbReference type="EMBL" id="PZW34484.1"/>
    </source>
</evidence>
<evidence type="ECO:0000259" key="1">
    <source>
        <dbReference type="Pfam" id="PF05257"/>
    </source>
</evidence>
<feature type="domain" description="Peptidase C51" evidence="1">
    <location>
        <begin position="130"/>
        <end position="211"/>
    </location>
</feature>
<dbReference type="Proteomes" id="UP000248806">
    <property type="component" value="Unassembled WGS sequence"/>
</dbReference>
<gene>
    <name evidence="2" type="ORF">EI42_01321</name>
</gene>
<dbReference type="EMBL" id="QKUF01000002">
    <property type="protein sequence ID" value="PZW34484.1"/>
    <property type="molecule type" value="Genomic_DNA"/>
</dbReference>
<reference evidence="2 3" key="1">
    <citation type="submission" date="2018-06" db="EMBL/GenBank/DDBJ databases">
        <title>Genomic Encyclopedia of Archaeal and Bacterial Type Strains, Phase II (KMG-II): from individual species to whole genera.</title>
        <authorList>
            <person name="Goeker M."/>
        </authorList>
    </citation>
    <scope>NUCLEOTIDE SEQUENCE [LARGE SCALE GENOMIC DNA]</scope>
    <source>
        <strain evidence="2 3">ATCC BAA-1881</strain>
    </source>
</reference>
<evidence type="ECO:0000313" key="3">
    <source>
        <dbReference type="Proteomes" id="UP000248806"/>
    </source>
</evidence>
<sequence length="249" mass="28945">MSLHEEMRMNELEIEMNSLEISECGLEASKTRELDSEFWTEPDHISDIPRFDELDLEELIRVGIVDDELIDDSVGEDAYKDDLYMAMPMPVRGKTIGERAVRLAIRQKGYREQGGPDCNKFSRYFGHRCQPWCADFVSWALDAAGHQNKQLPWDNPSLVTSIYAWGKKHRSLVEAPRPGDIFLIRNKRASHAGFVVSVQASRGTFTSIEGNTMRGKDRRLLWVWSHRREMKRFKFVRPTSLEMRHPPYK</sequence>
<dbReference type="InterPro" id="IPR007921">
    <property type="entry name" value="CHAP_dom"/>
</dbReference>